<evidence type="ECO:0008006" key="4">
    <source>
        <dbReference type="Google" id="ProtNLM"/>
    </source>
</evidence>
<organism evidence="2 3">
    <name type="scientific">Chitinophaga agri</name>
    <dbReference type="NCBI Taxonomy" id="2703787"/>
    <lineage>
        <taxon>Bacteria</taxon>
        <taxon>Pseudomonadati</taxon>
        <taxon>Bacteroidota</taxon>
        <taxon>Chitinophagia</taxon>
        <taxon>Chitinophagales</taxon>
        <taxon>Chitinophagaceae</taxon>
        <taxon>Chitinophaga</taxon>
    </lineage>
</organism>
<feature type="signal peptide" evidence="1">
    <location>
        <begin position="1"/>
        <end position="19"/>
    </location>
</feature>
<keyword evidence="3" id="KW-1185">Reference proteome</keyword>
<dbReference type="RefSeq" id="WP_162331645.1">
    <property type="nucleotide sequence ID" value="NZ_CP048113.1"/>
</dbReference>
<keyword evidence="1" id="KW-0732">Signal</keyword>
<dbReference type="EMBL" id="CP048113">
    <property type="protein sequence ID" value="QHS59951.1"/>
    <property type="molecule type" value="Genomic_DNA"/>
</dbReference>
<feature type="chain" id="PRO_5025636418" description="DUF4595 domain-containing protein" evidence="1">
    <location>
        <begin position="20"/>
        <end position="276"/>
    </location>
</feature>
<evidence type="ECO:0000313" key="2">
    <source>
        <dbReference type="EMBL" id="QHS59951.1"/>
    </source>
</evidence>
<proteinExistence type="predicted"/>
<name>A0A6B9ZEM1_9BACT</name>
<dbReference type="PROSITE" id="PS51257">
    <property type="entry name" value="PROKAR_LIPOPROTEIN"/>
    <property type="match status" value="1"/>
</dbReference>
<accession>A0A6B9ZEM1</accession>
<dbReference type="KEGG" id="chih:GWR21_10210"/>
<dbReference type="AlphaFoldDB" id="A0A6B9ZEM1"/>
<gene>
    <name evidence="2" type="ORF">GWR21_10210</name>
</gene>
<evidence type="ECO:0000256" key="1">
    <source>
        <dbReference type="SAM" id="SignalP"/>
    </source>
</evidence>
<sequence length="276" mass="31073">MKKLLLSAVALGLLFTACKDDETNPTPEQTSMKLWATSISATDKISIQYNADRQISLYQLEMLDENSSLFIKPIYENNRITSLLAGSTANAITNKAMTYKYNDAGKVLSVDFYDDSDGSLNQFDSVAYNAAGRVAAVYYAEKTSAEKHLGFYRKTVFEWDAKGNVTRQHKISIVDGKESTDTTTTVYTYDDKVNHIAKQADFYLFDVEEVASELSANNIVKEETVSGDYRYLDTATYTYDADNYPVTRNSTYKIFGPDGKETYSRTESTTLTYIRK</sequence>
<dbReference type="Proteomes" id="UP000476411">
    <property type="component" value="Chromosome"/>
</dbReference>
<reference evidence="2 3" key="1">
    <citation type="submission" date="2020-01" db="EMBL/GenBank/DDBJ databases">
        <title>Complete genome sequence of Chitinophaga sp. H33E-04 isolated from quinoa roots.</title>
        <authorList>
            <person name="Weon H.-Y."/>
            <person name="Lee S.A."/>
        </authorList>
    </citation>
    <scope>NUCLEOTIDE SEQUENCE [LARGE SCALE GENOMIC DNA]</scope>
    <source>
        <strain evidence="2 3">H33E-04</strain>
    </source>
</reference>
<protein>
    <recommendedName>
        <fullName evidence="4">DUF4595 domain-containing protein</fullName>
    </recommendedName>
</protein>
<evidence type="ECO:0000313" key="3">
    <source>
        <dbReference type="Proteomes" id="UP000476411"/>
    </source>
</evidence>
<dbReference type="Gene3D" id="2.180.10.10">
    <property type="entry name" value="RHS repeat-associated core"/>
    <property type="match status" value="1"/>
</dbReference>